<organism evidence="2 3">
    <name type="scientific">Patagioenas fasciata monilis</name>
    <dbReference type="NCBI Taxonomy" id="372326"/>
    <lineage>
        <taxon>Eukaryota</taxon>
        <taxon>Metazoa</taxon>
        <taxon>Chordata</taxon>
        <taxon>Craniata</taxon>
        <taxon>Vertebrata</taxon>
        <taxon>Euteleostomi</taxon>
        <taxon>Archelosauria</taxon>
        <taxon>Archosauria</taxon>
        <taxon>Dinosauria</taxon>
        <taxon>Saurischia</taxon>
        <taxon>Theropoda</taxon>
        <taxon>Coelurosauria</taxon>
        <taxon>Aves</taxon>
        <taxon>Neognathae</taxon>
        <taxon>Neoaves</taxon>
        <taxon>Columbimorphae</taxon>
        <taxon>Columbiformes</taxon>
        <taxon>Columbidae</taxon>
        <taxon>Patagioenas</taxon>
    </lineage>
</organism>
<comment type="caution">
    <text evidence="2">The sequence shown here is derived from an EMBL/GenBank/DDBJ whole genome shotgun (WGS) entry which is preliminary data.</text>
</comment>
<keyword evidence="3" id="KW-1185">Reference proteome</keyword>
<dbReference type="AlphaFoldDB" id="A0A1V4JNV5"/>
<feature type="region of interest" description="Disordered" evidence="1">
    <location>
        <begin position="51"/>
        <end position="105"/>
    </location>
</feature>
<feature type="compositionally biased region" description="Low complexity" evidence="1">
    <location>
        <begin position="62"/>
        <end position="79"/>
    </location>
</feature>
<dbReference type="EMBL" id="LSYS01006880">
    <property type="protein sequence ID" value="OPJ73879.1"/>
    <property type="molecule type" value="Genomic_DNA"/>
</dbReference>
<proteinExistence type="predicted"/>
<evidence type="ECO:0000313" key="2">
    <source>
        <dbReference type="EMBL" id="OPJ73879.1"/>
    </source>
</evidence>
<reference evidence="2 3" key="1">
    <citation type="submission" date="2016-02" db="EMBL/GenBank/DDBJ databases">
        <title>Band-tailed pigeon sequencing and assembly.</title>
        <authorList>
            <person name="Soares A.E."/>
            <person name="Novak B.J."/>
            <person name="Rice E.S."/>
            <person name="O'Connell B."/>
            <person name="Chang D."/>
            <person name="Weber S."/>
            <person name="Shapiro B."/>
        </authorList>
    </citation>
    <scope>NUCLEOTIDE SEQUENCE [LARGE SCALE GENOMIC DNA]</scope>
    <source>
        <strain evidence="2">BTP2013</strain>
        <tissue evidence="2">Blood</tissue>
    </source>
</reference>
<dbReference type="Proteomes" id="UP000190648">
    <property type="component" value="Unassembled WGS sequence"/>
</dbReference>
<protein>
    <submittedName>
        <fullName evidence="2">Uncharacterized protein</fullName>
    </submittedName>
</protein>
<feature type="compositionally biased region" description="Polar residues" evidence="1">
    <location>
        <begin position="93"/>
        <end position="105"/>
    </location>
</feature>
<evidence type="ECO:0000313" key="3">
    <source>
        <dbReference type="Proteomes" id="UP000190648"/>
    </source>
</evidence>
<dbReference type="STRING" id="372326.A0A1V4JNV5"/>
<evidence type="ECO:0000256" key="1">
    <source>
        <dbReference type="SAM" id="MobiDB-lite"/>
    </source>
</evidence>
<sequence length="105" mass="11893">MRLVFFLPSTDLCFSQNSTLKVERMFSGERVFELKKEWNNYLDIGEKCNIEEESNNPGTTCQQDQTSETQENSTSNNSNMEPGAEVGTENEGNKSSTPAKQKQCR</sequence>
<gene>
    <name evidence="2" type="ORF">AV530_013307</name>
</gene>
<accession>A0A1V4JNV5</accession>
<name>A0A1V4JNV5_PATFA</name>